<accession>A0A8X7NL65</accession>
<dbReference type="Gene3D" id="1.10.238.10">
    <property type="entry name" value="EF-hand"/>
    <property type="match status" value="1"/>
</dbReference>
<protein>
    <submittedName>
        <fullName evidence="3">EF-hand domain pair family protein</fullName>
    </submittedName>
</protein>
<dbReference type="SUPFAM" id="SSF47473">
    <property type="entry name" value="EF-hand"/>
    <property type="match status" value="1"/>
</dbReference>
<reference evidence="3" key="1">
    <citation type="submission" date="2020-03" db="EMBL/GenBank/DDBJ databases">
        <title>FDA dAtabase for Regulatory Grade micrObial Sequences (FDA-ARGOS): Supporting development and validation of Infectious Disease Dx tests.</title>
        <authorList>
            <person name="Campos J."/>
            <person name="Goldberg B."/>
            <person name="Tallon L."/>
            <person name="Sadzewicz L."/>
            <person name="Vavikolanu K."/>
            <person name="Mehta A."/>
            <person name="Aluvathingal J."/>
            <person name="Nadendla S."/>
            <person name="Nandy P."/>
            <person name="Geyer C."/>
            <person name="Yan Y."/>
            <person name="Sichtig H."/>
        </authorList>
    </citation>
    <scope>NUCLEOTIDE SEQUENCE [LARGE SCALE GENOMIC DNA]</scope>
    <source>
        <strain evidence="3">FDAARGOS_652</strain>
    </source>
</reference>
<sequence>MSHLNALSNSQRQQIRNAFALLDGESKDSLITKEDLKKMYSNLGLKQPSESEIETMFTIDNVNYSDKGISFTQFSNILAKEFSLIEDRSSIYEALQVFSAKGNYKSFKDELQIDLDDLKDACCSVRTGDGNRLSRSTFDESVKGFVSETIDGKKVFLASKWMSAYID</sequence>
<dbReference type="InterPro" id="IPR011992">
    <property type="entry name" value="EF-hand-dom_pair"/>
</dbReference>
<evidence type="ECO:0000256" key="1">
    <source>
        <dbReference type="ARBA" id="ARBA00022737"/>
    </source>
</evidence>
<organism evidence="3 4">
    <name type="scientific">Candida parapsilosis</name>
    <name type="common">Yeast</name>
    <dbReference type="NCBI Taxonomy" id="5480"/>
    <lineage>
        <taxon>Eukaryota</taxon>
        <taxon>Fungi</taxon>
        <taxon>Dikarya</taxon>
        <taxon>Ascomycota</taxon>
        <taxon>Saccharomycotina</taxon>
        <taxon>Pichiomycetes</taxon>
        <taxon>Debaryomycetaceae</taxon>
        <taxon>Candida/Lodderomyces clade</taxon>
        <taxon>Candida</taxon>
    </lineage>
</organism>
<proteinExistence type="predicted"/>
<dbReference type="OrthoDB" id="429467at2759"/>
<gene>
    <name evidence="3" type="ORF">FOB60_004207</name>
</gene>
<dbReference type="Proteomes" id="UP000590412">
    <property type="component" value="Unassembled WGS sequence"/>
</dbReference>
<comment type="caution">
    <text evidence="3">The sequence shown here is derived from an EMBL/GenBank/DDBJ whole genome shotgun (WGS) entry which is preliminary data.</text>
</comment>
<dbReference type="AlphaFoldDB" id="A0A8X7NL65"/>
<dbReference type="PANTHER" id="PTHR23049">
    <property type="entry name" value="MYOSIN REGULATORY LIGHT CHAIN 2"/>
    <property type="match status" value="1"/>
</dbReference>
<dbReference type="EMBL" id="JABWAB010000006">
    <property type="protein sequence ID" value="KAF6048823.1"/>
    <property type="molecule type" value="Genomic_DNA"/>
</dbReference>
<dbReference type="PROSITE" id="PS50222">
    <property type="entry name" value="EF_HAND_2"/>
    <property type="match status" value="1"/>
</dbReference>
<dbReference type="GO" id="GO:0005509">
    <property type="term" value="F:calcium ion binding"/>
    <property type="evidence" value="ECO:0007669"/>
    <property type="project" value="InterPro"/>
</dbReference>
<evidence type="ECO:0000313" key="3">
    <source>
        <dbReference type="EMBL" id="KAF6048823.1"/>
    </source>
</evidence>
<keyword evidence="1" id="KW-0677">Repeat</keyword>
<evidence type="ECO:0000313" key="4">
    <source>
        <dbReference type="Proteomes" id="UP000590412"/>
    </source>
</evidence>
<evidence type="ECO:0000259" key="2">
    <source>
        <dbReference type="PROSITE" id="PS50222"/>
    </source>
</evidence>
<name>A0A8X7NL65_CANPA</name>
<feature type="domain" description="EF-hand" evidence="2">
    <location>
        <begin position="10"/>
        <end position="46"/>
    </location>
</feature>
<dbReference type="InterPro" id="IPR002048">
    <property type="entry name" value="EF_hand_dom"/>
</dbReference>
<dbReference type="InterPro" id="IPR050403">
    <property type="entry name" value="Myosin_RLC"/>
</dbReference>